<dbReference type="EMBL" id="JAGSXH010000019">
    <property type="protein sequence ID" value="MBS2963017.1"/>
    <property type="molecule type" value="Genomic_DNA"/>
</dbReference>
<dbReference type="CDD" id="cd00592">
    <property type="entry name" value="HTH_MerR-like"/>
    <property type="match status" value="1"/>
</dbReference>
<sequence length="356" mass="35970">MAGVRGSANGSAAGTRVGRGAPHGRAPRRTLTIGEAAARLSADYPGVTAAVLRRLEAAGKFTPARSSTGYRRYSEADLDLIRLVLSQQPGARPAAADPADLSGAESALAHPAAGQSAAADELAGAATHHHAAARVAGRAARAPGSRVPAARPAPEEGLRPAAIDPLFDIPVTGHGPRAAAFPHTARRDAPAREAARQPGAGAPPAEDAAASAPGPASSSRRADRRWPDAEFFAPDLGEVALDLDQLAAAARTDRAWVDGLVEYGLLSGGRPAGGADLLVARAAAELAQFGVEPRHLRAVAASAGRVAELIATATASGREAGRRERALPTTSGRSAEAAAAAVRLHAALVRAALLRG</sequence>
<feature type="compositionally biased region" description="Basic and acidic residues" evidence="1">
    <location>
        <begin position="185"/>
        <end position="195"/>
    </location>
</feature>
<feature type="compositionally biased region" description="Low complexity" evidence="1">
    <location>
        <begin position="196"/>
        <end position="219"/>
    </location>
</feature>
<evidence type="ECO:0000313" key="3">
    <source>
        <dbReference type="EMBL" id="MBS2963017.1"/>
    </source>
</evidence>
<feature type="domain" description="HTH merR-type" evidence="2">
    <location>
        <begin position="30"/>
        <end position="86"/>
    </location>
</feature>
<dbReference type="SUPFAM" id="SSF46955">
    <property type="entry name" value="Putative DNA-binding domain"/>
    <property type="match status" value="1"/>
</dbReference>
<dbReference type="RefSeq" id="WP_211466307.1">
    <property type="nucleotide sequence ID" value="NZ_JAGSXH010000019.1"/>
</dbReference>
<feature type="region of interest" description="Disordered" evidence="1">
    <location>
        <begin position="1"/>
        <end position="29"/>
    </location>
</feature>
<dbReference type="GO" id="GO:0006355">
    <property type="term" value="P:regulation of DNA-templated transcription"/>
    <property type="evidence" value="ECO:0007669"/>
    <property type="project" value="InterPro"/>
</dbReference>
<feature type="region of interest" description="Disordered" evidence="1">
    <location>
        <begin position="91"/>
        <end position="158"/>
    </location>
</feature>
<dbReference type="AlphaFoldDB" id="A0A8J7WNM2"/>
<feature type="region of interest" description="Disordered" evidence="1">
    <location>
        <begin position="185"/>
        <end position="226"/>
    </location>
</feature>
<feature type="compositionally biased region" description="Low complexity" evidence="1">
    <location>
        <begin position="91"/>
        <end position="100"/>
    </location>
</feature>
<dbReference type="Proteomes" id="UP000677913">
    <property type="component" value="Unassembled WGS sequence"/>
</dbReference>
<feature type="compositionally biased region" description="Low complexity" evidence="1">
    <location>
        <begin position="133"/>
        <end position="152"/>
    </location>
</feature>
<proteinExistence type="predicted"/>
<dbReference type="GO" id="GO:0003677">
    <property type="term" value="F:DNA binding"/>
    <property type="evidence" value="ECO:0007669"/>
    <property type="project" value="InterPro"/>
</dbReference>
<name>A0A8J7WNM2_9ACTN</name>
<dbReference type="SMART" id="SM00422">
    <property type="entry name" value="HTH_MERR"/>
    <property type="match status" value="1"/>
</dbReference>
<gene>
    <name evidence="3" type="ORF">KGA66_08175</name>
</gene>
<organism evidence="3 4">
    <name type="scientific">Actinocrinis puniceicyclus</name>
    <dbReference type="NCBI Taxonomy" id="977794"/>
    <lineage>
        <taxon>Bacteria</taxon>
        <taxon>Bacillati</taxon>
        <taxon>Actinomycetota</taxon>
        <taxon>Actinomycetes</taxon>
        <taxon>Catenulisporales</taxon>
        <taxon>Actinospicaceae</taxon>
        <taxon>Actinocrinis</taxon>
    </lineage>
</organism>
<keyword evidence="4" id="KW-1185">Reference proteome</keyword>
<dbReference type="InterPro" id="IPR000551">
    <property type="entry name" value="MerR-type_HTH_dom"/>
</dbReference>
<protein>
    <submittedName>
        <fullName evidence="3">MerR family transcriptional regulator</fullName>
    </submittedName>
</protein>
<dbReference type="PROSITE" id="PS50937">
    <property type="entry name" value="HTH_MERR_2"/>
    <property type="match status" value="1"/>
</dbReference>
<evidence type="ECO:0000313" key="4">
    <source>
        <dbReference type="Proteomes" id="UP000677913"/>
    </source>
</evidence>
<reference evidence="3" key="1">
    <citation type="submission" date="2021-04" db="EMBL/GenBank/DDBJ databases">
        <title>Genome based classification of Actinospica acidithermotolerans sp. nov., an actinobacterium isolated from an Indonesian hot spring.</title>
        <authorList>
            <person name="Kusuma A.B."/>
            <person name="Putra K.E."/>
            <person name="Nafisah S."/>
            <person name="Loh J."/>
            <person name="Nouioui I."/>
            <person name="Goodfellow M."/>
        </authorList>
    </citation>
    <scope>NUCLEOTIDE SEQUENCE</scope>
    <source>
        <strain evidence="3">DSM 45618</strain>
    </source>
</reference>
<dbReference type="Gene3D" id="1.10.1660.10">
    <property type="match status" value="1"/>
</dbReference>
<dbReference type="InterPro" id="IPR009061">
    <property type="entry name" value="DNA-bd_dom_put_sf"/>
</dbReference>
<evidence type="ECO:0000256" key="1">
    <source>
        <dbReference type="SAM" id="MobiDB-lite"/>
    </source>
</evidence>
<evidence type="ECO:0000259" key="2">
    <source>
        <dbReference type="PROSITE" id="PS50937"/>
    </source>
</evidence>
<accession>A0A8J7WNM2</accession>
<dbReference type="Pfam" id="PF00376">
    <property type="entry name" value="MerR"/>
    <property type="match status" value="1"/>
</dbReference>
<comment type="caution">
    <text evidence="3">The sequence shown here is derived from an EMBL/GenBank/DDBJ whole genome shotgun (WGS) entry which is preliminary data.</text>
</comment>